<comment type="caution">
    <text evidence="1">The sequence shown here is derived from an EMBL/GenBank/DDBJ whole genome shotgun (WGS) entry which is preliminary data.</text>
</comment>
<evidence type="ECO:0000313" key="1">
    <source>
        <dbReference type="EMBL" id="KAH7863831.1"/>
    </source>
</evidence>
<gene>
    <name evidence="1" type="ORF">Vadar_022414</name>
</gene>
<dbReference type="EMBL" id="CM037162">
    <property type="protein sequence ID" value="KAH7863831.1"/>
    <property type="molecule type" value="Genomic_DNA"/>
</dbReference>
<dbReference type="Proteomes" id="UP000828048">
    <property type="component" value="Chromosome 12"/>
</dbReference>
<reference evidence="1 2" key="1">
    <citation type="journal article" date="2021" name="Hortic Res">
        <title>High-quality reference genome and annotation aids understanding of berry development for evergreen blueberry (Vaccinium darrowii).</title>
        <authorList>
            <person name="Yu J."/>
            <person name="Hulse-Kemp A.M."/>
            <person name="Babiker E."/>
            <person name="Staton M."/>
        </authorList>
    </citation>
    <scope>NUCLEOTIDE SEQUENCE [LARGE SCALE GENOMIC DNA]</scope>
    <source>
        <strain evidence="2">cv. NJ 8807/NJ 8810</strain>
        <tissue evidence="1">Young leaf</tissue>
    </source>
</reference>
<proteinExistence type="predicted"/>
<organism evidence="1 2">
    <name type="scientific">Vaccinium darrowii</name>
    <dbReference type="NCBI Taxonomy" id="229202"/>
    <lineage>
        <taxon>Eukaryota</taxon>
        <taxon>Viridiplantae</taxon>
        <taxon>Streptophyta</taxon>
        <taxon>Embryophyta</taxon>
        <taxon>Tracheophyta</taxon>
        <taxon>Spermatophyta</taxon>
        <taxon>Magnoliopsida</taxon>
        <taxon>eudicotyledons</taxon>
        <taxon>Gunneridae</taxon>
        <taxon>Pentapetalae</taxon>
        <taxon>asterids</taxon>
        <taxon>Ericales</taxon>
        <taxon>Ericaceae</taxon>
        <taxon>Vaccinioideae</taxon>
        <taxon>Vaccinieae</taxon>
        <taxon>Vaccinium</taxon>
    </lineage>
</organism>
<protein>
    <submittedName>
        <fullName evidence="1">Uncharacterized protein</fullName>
    </submittedName>
</protein>
<sequence>MTVGGFSASPPPPTTFSRIRSITHKSPCPNPSRVSSAVIPHRLSFENSNNPISSSSLKLKSTRFRGVLSSISFRCNSSTGPGGPGPGEGDSRSVLDAFFLGKALAEAVNERVESAVGEFFSALGRLQAEQQKQVQDFQDDVLDRAKRAKEKAAREAMEAQSLIPKPSTVEVSVVSDVDTTTNSASGTVAISAAISPPPSSSSAPNIDPKEDTDPKNDPLVSDED</sequence>
<name>A0ACB7ZDJ7_9ERIC</name>
<accession>A0ACB7ZDJ7</accession>
<keyword evidence="2" id="KW-1185">Reference proteome</keyword>
<evidence type="ECO:0000313" key="2">
    <source>
        <dbReference type="Proteomes" id="UP000828048"/>
    </source>
</evidence>